<accession>A0ABW3LG36</accession>
<comment type="caution">
    <text evidence="2">The sequence shown here is derived from an EMBL/GenBank/DDBJ whole genome shotgun (WGS) entry which is preliminary data.</text>
</comment>
<protein>
    <submittedName>
        <fullName evidence="2">Uncharacterized protein</fullName>
    </submittedName>
</protein>
<evidence type="ECO:0000313" key="3">
    <source>
        <dbReference type="Proteomes" id="UP001597109"/>
    </source>
</evidence>
<evidence type="ECO:0000313" key="2">
    <source>
        <dbReference type="EMBL" id="MFD1032990.1"/>
    </source>
</evidence>
<keyword evidence="1" id="KW-0472">Membrane</keyword>
<organism evidence="2 3">
    <name type="scientific">Metaplanococcus flavidus</name>
    <dbReference type="NCBI Taxonomy" id="569883"/>
    <lineage>
        <taxon>Bacteria</taxon>
        <taxon>Bacillati</taxon>
        <taxon>Bacillota</taxon>
        <taxon>Bacilli</taxon>
        <taxon>Bacillales</taxon>
        <taxon>Caryophanaceae</taxon>
        <taxon>Metaplanococcus</taxon>
    </lineage>
</organism>
<keyword evidence="3" id="KW-1185">Reference proteome</keyword>
<reference evidence="3" key="1">
    <citation type="journal article" date="2019" name="Int. J. Syst. Evol. Microbiol.">
        <title>The Global Catalogue of Microorganisms (GCM) 10K type strain sequencing project: providing services to taxonomists for standard genome sequencing and annotation.</title>
        <authorList>
            <consortium name="The Broad Institute Genomics Platform"/>
            <consortium name="The Broad Institute Genome Sequencing Center for Infectious Disease"/>
            <person name="Wu L."/>
            <person name="Ma J."/>
        </authorList>
    </citation>
    <scope>NUCLEOTIDE SEQUENCE [LARGE SCALE GENOMIC DNA]</scope>
    <source>
        <strain evidence="3">CCUG 56756</strain>
    </source>
</reference>
<keyword evidence="1" id="KW-0812">Transmembrane</keyword>
<dbReference type="EMBL" id="JBHTKI010000051">
    <property type="protein sequence ID" value="MFD1032990.1"/>
    <property type="molecule type" value="Genomic_DNA"/>
</dbReference>
<dbReference type="RefSeq" id="WP_144841234.1">
    <property type="nucleotide sequence ID" value="NZ_JBHTKI010000051.1"/>
</dbReference>
<feature type="transmembrane region" description="Helical" evidence="1">
    <location>
        <begin position="7"/>
        <end position="30"/>
    </location>
</feature>
<proteinExistence type="predicted"/>
<sequence>MNKTVKIASLLMVLVLVIIFALTYLVISLLEGDEVFETTTEEIETFTRLHLTDPAALEDYFIQLEDETETRFAIQDHKIVEDRSFSESTYTKDESAFDNQREVYVTITYQTTGTDKSVYTVCKTCSYEATAIYEYEDGNYLLDAVKFEQNWLFETLAETLAPEYVEMGTLPDSPYYYHIVSDHERTLSFNELSATGYWDKDTDNFMLTVPLYSDPVPLHNGIIFGDLFDYDTRSSTSGFLRINDDGSVSLYETPAVTPSEDTGNPDVALVKTFLPK</sequence>
<evidence type="ECO:0000256" key="1">
    <source>
        <dbReference type="SAM" id="Phobius"/>
    </source>
</evidence>
<dbReference type="Proteomes" id="UP001597109">
    <property type="component" value="Unassembled WGS sequence"/>
</dbReference>
<gene>
    <name evidence="2" type="ORF">ACFQ1X_16295</name>
</gene>
<keyword evidence="1" id="KW-1133">Transmembrane helix</keyword>
<name>A0ABW3LG36_9BACL</name>